<dbReference type="Pfam" id="PF01722">
    <property type="entry name" value="BolA"/>
    <property type="match status" value="1"/>
</dbReference>
<dbReference type="InterPro" id="IPR036065">
    <property type="entry name" value="BolA-like_sf"/>
</dbReference>
<dbReference type="Proteomes" id="UP000011777">
    <property type="component" value="Unassembled WGS sequence"/>
</dbReference>
<comment type="caution">
    <text evidence="2">The sequence shown here is derived from an EMBL/GenBank/DDBJ whole genome shotgun (WGS) entry which is preliminary data.</text>
</comment>
<evidence type="ECO:0000256" key="1">
    <source>
        <dbReference type="RuleBase" id="RU003860"/>
    </source>
</evidence>
<keyword evidence="3" id="KW-1185">Reference proteome</keyword>
<evidence type="ECO:0008006" key="4">
    <source>
        <dbReference type="Google" id="ProtNLM"/>
    </source>
</evidence>
<reference evidence="2 3" key="1">
    <citation type="submission" date="2013-02" db="EMBL/GenBank/DDBJ databases">
        <title>Genome sequence of Candida maltosa Xu316, a potential industrial strain for xylitol and ethanol production.</title>
        <authorList>
            <person name="Yu J."/>
            <person name="Wang Q."/>
            <person name="Geng X."/>
            <person name="Bao W."/>
            <person name="He P."/>
            <person name="Cai J."/>
        </authorList>
    </citation>
    <scope>NUCLEOTIDE SEQUENCE [LARGE SCALE GENOMIC DNA]</scope>
    <source>
        <strain evidence="3">Xu316</strain>
    </source>
</reference>
<dbReference type="AlphaFoldDB" id="M3HDR7"/>
<dbReference type="Gene3D" id="3.30.300.90">
    <property type="entry name" value="BolA-like"/>
    <property type="match status" value="1"/>
</dbReference>
<comment type="similarity">
    <text evidence="1">Belongs to the BolA/IbaG family.</text>
</comment>
<dbReference type="PANTHER" id="PTHR46230">
    <property type="match status" value="1"/>
</dbReference>
<accession>M3HDR7</accession>
<dbReference type="GO" id="GO:0005759">
    <property type="term" value="C:mitochondrial matrix"/>
    <property type="evidence" value="ECO:0007669"/>
    <property type="project" value="TreeGrafter"/>
</dbReference>
<proteinExistence type="inferred from homology"/>
<feature type="non-terminal residue" evidence="2">
    <location>
        <position position="1"/>
    </location>
</feature>
<dbReference type="OrthoDB" id="411584at2759"/>
<dbReference type="InterPro" id="IPR002634">
    <property type="entry name" value="BolA"/>
</dbReference>
<evidence type="ECO:0000313" key="2">
    <source>
        <dbReference type="EMBL" id="EMG45377.1"/>
    </source>
</evidence>
<organism evidence="2 3">
    <name type="scientific">Candida maltosa (strain Xu316)</name>
    <name type="common">Yeast</name>
    <dbReference type="NCBI Taxonomy" id="1245528"/>
    <lineage>
        <taxon>Eukaryota</taxon>
        <taxon>Fungi</taxon>
        <taxon>Dikarya</taxon>
        <taxon>Ascomycota</taxon>
        <taxon>Saccharomycotina</taxon>
        <taxon>Pichiomycetes</taxon>
        <taxon>Debaryomycetaceae</taxon>
        <taxon>Candida/Lodderomyces clade</taxon>
        <taxon>Candida</taxon>
    </lineage>
</organism>
<dbReference type="EMBL" id="AOGT01002509">
    <property type="protein sequence ID" value="EMG45377.1"/>
    <property type="molecule type" value="Genomic_DNA"/>
</dbReference>
<evidence type="ECO:0000313" key="3">
    <source>
        <dbReference type="Proteomes" id="UP000011777"/>
    </source>
</evidence>
<name>M3HDR7_CANMX</name>
<dbReference type="HOGENOM" id="CLU_109462_2_0_1"/>
<dbReference type="eggNOG" id="KOG2313">
    <property type="taxonomic scope" value="Eukaryota"/>
</dbReference>
<dbReference type="PANTHER" id="PTHR46230:SF7">
    <property type="entry name" value="BOLA-LIKE PROTEIN 1"/>
    <property type="match status" value="1"/>
</dbReference>
<dbReference type="OMA" id="FGERYYY"/>
<dbReference type="GO" id="GO:0044572">
    <property type="term" value="P:[4Fe-4S] cluster assembly"/>
    <property type="evidence" value="ECO:0007669"/>
    <property type="project" value="TreeGrafter"/>
</dbReference>
<sequence>FVNQTSGKWRSEKKIFFFLFNSNDNLQIQVDLKFGERYYYQMYRRLLRNMSTSVPQIIKSETPGPIELSIISKVTNEFKPSYFKIVNDSHKHAHHAGIRGATNTTESHFRLEIISDTFSGKTLPTRHRLVYSLLDDELKNHGVHALQMKTKTEQEANKTKD</sequence>
<dbReference type="STRING" id="1245528.M3HDR7"/>
<gene>
    <name evidence="2" type="ORF">G210_4444</name>
</gene>
<protein>
    <recommendedName>
        <fullName evidence="4">BolA-like protein</fullName>
    </recommendedName>
</protein>
<dbReference type="SUPFAM" id="SSF82657">
    <property type="entry name" value="BolA-like"/>
    <property type="match status" value="1"/>
</dbReference>